<gene>
    <name evidence="2" type="ORF">OKIOD_LOCUS11871</name>
</gene>
<protein>
    <submittedName>
        <fullName evidence="2">Oidioi.mRNA.OKI2018_I69.chr1.g3106.t1.cds</fullName>
    </submittedName>
</protein>
<proteinExistence type="predicted"/>
<keyword evidence="3" id="KW-1185">Reference proteome</keyword>
<reference evidence="2 3" key="1">
    <citation type="submission" date="2021-04" db="EMBL/GenBank/DDBJ databases">
        <authorList>
            <person name="Bliznina A."/>
        </authorList>
    </citation>
    <scope>NUCLEOTIDE SEQUENCE [LARGE SCALE GENOMIC DNA]</scope>
</reference>
<sequence>MSNNNWYSFPQFRPSREQVRAWHETNLDWHKDALAKAVRDYVGEPAKKEKIFEAHKLAVLAKNSNMIFYLASIYPKPGYPKHPDWQPQPPRDRAQMTNKQRNKQDRTYMNFDFHLLNFPTEAQLKAEKEARAKEQEKPKEKAPRKPFRPIKEFLKEQKEKAEKAKEKAKKEEISEEEPATEKSSPKTMEKENDKKKMPEKTVEKKE</sequence>
<feature type="region of interest" description="Disordered" evidence="1">
    <location>
        <begin position="80"/>
        <end position="102"/>
    </location>
</feature>
<accession>A0ABN7SYH0</accession>
<evidence type="ECO:0000313" key="2">
    <source>
        <dbReference type="EMBL" id="CAG5107016.1"/>
    </source>
</evidence>
<organism evidence="2 3">
    <name type="scientific">Oikopleura dioica</name>
    <name type="common">Tunicate</name>
    <dbReference type="NCBI Taxonomy" id="34765"/>
    <lineage>
        <taxon>Eukaryota</taxon>
        <taxon>Metazoa</taxon>
        <taxon>Chordata</taxon>
        <taxon>Tunicata</taxon>
        <taxon>Appendicularia</taxon>
        <taxon>Copelata</taxon>
        <taxon>Oikopleuridae</taxon>
        <taxon>Oikopleura</taxon>
    </lineage>
</organism>
<dbReference type="Proteomes" id="UP001158576">
    <property type="component" value="Chromosome 1"/>
</dbReference>
<evidence type="ECO:0000313" key="3">
    <source>
        <dbReference type="Proteomes" id="UP001158576"/>
    </source>
</evidence>
<feature type="compositionally biased region" description="Basic and acidic residues" evidence="1">
    <location>
        <begin position="179"/>
        <end position="206"/>
    </location>
</feature>
<evidence type="ECO:0000256" key="1">
    <source>
        <dbReference type="SAM" id="MobiDB-lite"/>
    </source>
</evidence>
<feature type="region of interest" description="Disordered" evidence="1">
    <location>
        <begin position="127"/>
        <end position="206"/>
    </location>
</feature>
<dbReference type="EMBL" id="OU015566">
    <property type="protein sequence ID" value="CAG5107016.1"/>
    <property type="molecule type" value="Genomic_DNA"/>
</dbReference>
<feature type="compositionally biased region" description="Basic and acidic residues" evidence="1">
    <location>
        <begin position="127"/>
        <end position="172"/>
    </location>
</feature>
<name>A0ABN7SYH0_OIKDI</name>